<sequence>MNNKKKWIISLLSILILVGVFSGFSRNPKQAYITQVLNHPESMQNGAVYTLQDKKLTVFKRFILLSNPNSQPTEAVTEEIKAQIEQENKRLKAEFSETLLNQGDFEQPIEKVVNNAKIKIDNKKRTVRLIGKNYQKEFKMVEDNNFRLVDDAGIEYELKLQ</sequence>
<gene>
    <name evidence="2" type="ORF">CBF35_01785</name>
</gene>
<comment type="caution">
    <text evidence="2">The sequence shown here is derived from an EMBL/GenBank/DDBJ whole genome shotgun (WGS) entry which is preliminary data.</text>
</comment>
<dbReference type="OrthoDB" id="9810636at2"/>
<name>A0A429ZUT7_9ENTE</name>
<accession>A0A429ZUT7</accession>
<organism evidence="2 3">
    <name type="scientific">Vagococcus salmoninarum</name>
    <dbReference type="NCBI Taxonomy" id="2739"/>
    <lineage>
        <taxon>Bacteria</taxon>
        <taxon>Bacillati</taxon>
        <taxon>Bacillota</taxon>
        <taxon>Bacilli</taxon>
        <taxon>Lactobacillales</taxon>
        <taxon>Enterococcaceae</taxon>
        <taxon>Vagococcus</taxon>
    </lineage>
</organism>
<dbReference type="AlphaFoldDB" id="A0A429ZUT7"/>
<dbReference type="Proteomes" id="UP000287239">
    <property type="component" value="Unassembled WGS sequence"/>
</dbReference>
<protein>
    <submittedName>
        <fullName evidence="2">Uncharacterized protein</fullName>
    </submittedName>
</protein>
<keyword evidence="1" id="KW-0175">Coiled coil</keyword>
<evidence type="ECO:0000256" key="1">
    <source>
        <dbReference type="SAM" id="Coils"/>
    </source>
</evidence>
<feature type="coiled-coil region" evidence="1">
    <location>
        <begin position="74"/>
        <end position="101"/>
    </location>
</feature>
<proteinExistence type="predicted"/>
<dbReference type="GeneID" id="98567085"/>
<reference evidence="2 3" key="1">
    <citation type="submission" date="2017-05" db="EMBL/GenBank/DDBJ databases">
        <title>Vagococcus spp. assemblies.</title>
        <authorList>
            <person name="Gulvik C.A."/>
        </authorList>
    </citation>
    <scope>NUCLEOTIDE SEQUENCE [LARGE SCALE GENOMIC DNA]</scope>
    <source>
        <strain evidence="2 3">NCFB 2777</strain>
    </source>
</reference>
<evidence type="ECO:0000313" key="2">
    <source>
        <dbReference type="EMBL" id="RST97422.1"/>
    </source>
</evidence>
<keyword evidence="3" id="KW-1185">Reference proteome</keyword>
<dbReference type="RefSeq" id="WP_126778168.1">
    <property type="nucleotide sequence ID" value="NZ_NGJU01000002.1"/>
</dbReference>
<evidence type="ECO:0000313" key="3">
    <source>
        <dbReference type="Proteomes" id="UP000287239"/>
    </source>
</evidence>
<dbReference type="EMBL" id="NGJU01000002">
    <property type="protein sequence ID" value="RST97422.1"/>
    <property type="molecule type" value="Genomic_DNA"/>
</dbReference>